<dbReference type="InterPro" id="IPR011990">
    <property type="entry name" value="TPR-like_helical_dom_sf"/>
</dbReference>
<organism evidence="1 2">
    <name type="scientific">Tetradesmus obliquus</name>
    <name type="common">Green alga</name>
    <name type="synonym">Acutodesmus obliquus</name>
    <dbReference type="NCBI Taxonomy" id="3088"/>
    <lineage>
        <taxon>Eukaryota</taxon>
        <taxon>Viridiplantae</taxon>
        <taxon>Chlorophyta</taxon>
        <taxon>core chlorophytes</taxon>
        <taxon>Chlorophyceae</taxon>
        <taxon>CS clade</taxon>
        <taxon>Sphaeropleales</taxon>
        <taxon>Scenedesmaceae</taxon>
        <taxon>Tetradesmus</taxon>
    </lineage>
</organism>
<proteinExistence type="predicted"/>
<gene>
    <name evidence="1" type="ORF">OEZ85_009135</name>
</gene>
<dbReference type="Gene3D" id="1.25.40.10">
    <property type="entry name" value="Tetratricopeptide repeat domain"/>
    <property type="match status" value="1"/>
</dbReference>
<dbReference type="PANTHER" id="PTHR36761:SF2">
    <property type="entry name" value="ORF03 PROTEIN"/>
    <property type="match status" value="1"/>
</dbReference>
<dbReference type="PANTHER" id="PTHR36761">
    <property type="entry name" value="ORF03 PROTEIN"/>
    <property type="match status" value="1"/>
</dbReference>
<reference evidence="1 2" key="1">
    <citation type="submission" date="2023-05" db="EMBL/GenBank/DDBJ databases">
        <title>A 100% complete, gapless, phased diploid assembly of the Scenedesmus obliquus UTEX 3031 genome.</title>
        <authorList>
            <person name="Biondi T.C."/>
            <person name="Hanschen E.R."/>
            <person name="Kwon T."/>
            <person name="Eng W."/>
            <person name="Kruse C.P.S."/>
            <person name="Koehler S.I."/>
            <person name="Kunde Y."/>
            <person name="Gleasner C.D."/>
            <person name="You Mak K.T."/>
            <person name="Polle J."/>
            <person name="Hovde B.T."/>
            <person name="Starkenburg S.R."/>
        </authorList>
    </citation>
    <scope>NUCLEOTIDE SEQUENCE [LARGE SCALE GENOMIC DNA]</scope>
    <source>
        <strain evidence="1 2">DOE0152z</strain>
    </source>
</reference>
<dbReference type="EMBL" id="CP126208">
    <property type="protein sequence ID" value="WIA09757.1"/>
    <property type="molecule type" value="Genomic_DNA"/>
</dbReference>
<name>A0ABY8TKX1_TETOB</name>
<keyword evidence="2" id="KW-1185">Reference proteome</keyword>
<protein>
    <submittedName>
        <fullName evidence="1">Uncharacterized protein</fullName>
    </submittedName>
</protein>
<evidence type="ECO:0000313" key="2">
    <source>
        <dbReference type="Proteomes" id="UP001244341"/>
    </source>
</evidence>
<dbReference type="SUPFAM" id="SSF48452">
    <property type="entry name" value="TPR-like"/>
    <property type="match status" value="1"/>
</dbReference>
<evidence type="ECO:0000313" key="1">
    <source>
        <dbReference type="EMBL" id="WIA09757.1"/>
    </source>
</evidence>
<dbReference type="Proteomes" id="UP001244341">
    <property type="component" value="Chromosome 1b"/>
</dbReference>
<accession>A0ABY8TKX1</accession>
<sequence>MRLACGHSSLPQLLAPRHYTARPAVAAAPPAVLSSSRSRVRCRATTDLAKFADKSYLDKAAKRFKLGREQGLEEDFLVAVELGATSREQLSDAQLEYVDKIKDKLVQRAAELSAEEAERKKREAAYMEAGKMAYERGQYSDSVTFLEKAVEQSGKASVLGGEAMMWLALAYQATGREKDCIDTYQWLEDNHPIPKVKKQAADLRYIMEAPKLELSPEERVTIPLLNSEESWVKKGRNKSYTPKYNAAAAAPQKKSKSYWDSVDWDAPLNNIVPDKWYVRVAWVVLLVGVTVYANWQYGGGGSGSLGGGS</sequence>